<dbReference type="GO" id="GO:0004422">
    <property type="term" value="F:hypoxanthine phosphoribosyltransferase activity"/>
    <property type="evidence" value="ECO:0007669"/>
    <property type="project" value="TreeGrafter"/>
</dbReference>
<proteinExistence type="predicted"/>
<dbReference type="EMBL" id="JAEUBF010000267">
    <property type="protein sequence ID" value="KAH3679603.1"/>
    <property type="molecule type" value="Genomic_DNA"/>
</dbReference>
<evidence type="ECO:0000313" key="5">
    <source>
        <dbReference type="Proteomes" id="UP000769528"/>
    </source>
</evidence>
<name>A0A9P8PWA1_9ASCO</name>
<keyword evidence="5" id="KW-1185">Reference proteome</keyword>
<reference evidence="4" key="1">
    <citation type="journal article" date="2021" name="Open Biol.">
        <title>Shared evolutionary footprints suggest mitochondrial oxidative damage underlies multiple complex I losses in fungi.</title>
        <authorList>
            <person name="Schikora-Tamarit M.A."/>
            <person name="Marcet-Houben M."/>
            <person name="Nosek J."/>
            <person name="Gabaldon T."/>
        </authorList>
    </citation>
    <scope>NUCLEOTIDE SEQUENCE</scope>
    <source>
        <strain evidence="4">CBS6341</strain>
    </source>
</reference>
<dbReference type="Gene3D" id="3.40.50.2020">
    <property type="match status" value="1"/>
</dbReference>
<organism evidence="4 5">
    <name type="scientific">Wickerhamomyces mucosus</name>
    <dbReference type="NCBI Taxonomy" id="1378264"/>
    <lineage>
        <taxon>Eukaryota</taxon>
        <taxon>Fungi</taxon>
        <taxon>Dikarya</taxon>
        <taxon>Ascomycota</taxon>
        <taxon>Saccharomycotina</taxon>
        <taxon>Saccharomycetes</taxon>
        <taxon>Phaffomycetales</taxon>
        <taxon>Wickerhamomycetaceae</taxon>
        <taxon>Wickerhamomyces</taxon>
    </lineage>
</organism>
<dbReference type="CDD" id="cd06223">
    <property type="entry name" value="PRTases_typeI"/>
    <property type="match status" value="1"/>
</dbReference>
<dbReference type="Pfam" id="PF00156">
    <property type="entry name" value="Pribosyltran"/>
    <property type="match status" value="1"/>
</dbReference>
<sequence length="222" mass="25409">MTDVKEIEDSKVYISYNHIHQLIQESQPRLKKFNPDLLVCLAGGGLVPTRFVRTFLKEQDKPNVRIMSVALSLYEAVGSVSTQAETIGKEVVRSQWLDYSNGFSLIGHRILLVDEVDDTRTTLHYAISELKKDLTKQCQEKGIKVEDSGTTFGIFVVHNKRKPKNADLPSDVFNETNYIAARDIDDVWIAYPWESNDIVYHTKRAIEQGNDIFLDENNNYIK</sequence>
<dbReference type="GO" id="GO:0005737">
    <property type="term" value="C:cytoplasm"/>
    <property type="evidence" value="ECO:0007669"/>
    <property type="project" value="TreeGrafter"/>
</dbReference>
<dbReference type="OrthoDB" id="9973266at2759"/>
<comment type="caution">
    <text evidence="4">The sequence shown here is derived from an EMBL/GenBank/DDBJ whole genome shotgun (WGS) entry which is preliminary data.</text>
</comment>
<evidence type="ECO:0000259" key="3">
    <source>
        <dbReference type="Pfam" id="PF00156"/>
    </source>
</evidence>
<dbReference type="GO" id="GO:0032264">
    <property type="term" value="P:IMP salvage"/>
    <property type="evidence" value="ECO:0007669"/>
    <property type="project" value="TreeGrafter"/>
</dbReference>
<evidence type="ECO:0000313" key="4">
    <source>
        <dbReference type="EMBL" id="KAH3679603.1"/>
    </source>
</evidence>
<feature type="domain" description="Phosphoribosyltransferase" evidence="3">
    <location>
        <begin position="18"/>
        <end position="132"/>
    </location>
</feature>
<dbReference type="PANTHER" id="PTHR43363:SF1">
    <property type="entry name" value="HYPOXANTHINE-GUANINE PHOSPHORIBOSYLTRANSFERASE"/>
    <property type="match status" value="1"/>
</dbReference>
<evidence type="ECO:0000256" key="1">
    <source>
        <dbReference type="ARBA" id="ARBA00022676"/>
    </source>
</evidence>
<dbReference type="Proteomes" id="UP000769528">
    <property type="component" value="Unassembled WGS sequence"/>
</dbReference>
<reference evidence="4" key="2">
    <citation type="submission" date="2021-01" db="EMBL/GenBank/DDBJ databases">
        <authorList>
            <person name="Schikora-Tamarit M.A."/>
        </authorList>
    </citation>
    <scope>NUCLEOTIDE SEQUENCE</scope>
    <source>
        <strain evidence="4">CBS6341</strain>
    </source>
</reference>
<accession>A0A9P8PWA1</accession>
<dbReference type="InterPro" id="IPR029057">
    <property type="entry name" value="PRTase-like"/>
</dbReference>
<keyword evidence="2" id="KW-0808">Transferase</keyword>
<keyword evidence="1" id="KW-0328">Glycosyltransferase</keyword>
<protein>
    <recommendedName>
        <fullName evidence="3">Phosphoribosyltransferase domain-containing protein</fullName>
    </recommendedName>
</protein>
<gene>
    <name evidence="4" type="ORF">WICMUC_000835</name>
</gene>
<dbReference type="SUPFAM" id="SSF53271">
    <property type="entry name" value="PRTase-like"/>
    <property type="match status" value="1"/>
</dbReference>
<dbReference type="GO" id="GO:0032263">
    <property type="term" value="P:GMP salvage"/>
    <property type="evidence" value="ECO:0007669"/>
    <property type="project" value="TreeGrafter"/>
</dbReference>
<dbReference type="InterPro" id="IPR000836">
    <property type="entry name" value="PRTase_dom"/>
</dbReference>
<dbReference type="AlphaFoldDB" id="A0A9P8PWA1"/>
<dbReference type="GO" id="GO:0032265">
    <property type="term" value="P:XMP salvage"/>
    <property type="evidence" value="ECO:0007669"/>
    <property type="project" value="TreeGrafter"/>
</dbReference>
<evidence type="ECO:0000256" key="2">
    <source>
        <dbReference type="ARBA" id="ARBA00022679"/>
    </source>
</evidence>
<dbReference type="PANTHER" id="PTHR43363">
    <property type="entry name" value="HYPOXANTHINE PHOSPHORIBOSYLTRANSFERASE"/>
    <property type="match status" value="1"/>
</dbReference>
<dbReference type="GO" id="GO:0046100">
    <property type="term" value="P:hypoxanthine metabolic process"/>
    <property type="evidence" value="ECO:0007669"/>
    <property type="project" value="TreeGrafter"/>
</dbReference>